<dbReference type="AlphaFoldDB" id="A0A821PKS4"/>
<sequence>MKLFIILSALVAMTIAEDIVYFTTDNDYLDIDTAMKNPTLVKGFIDCFVDRAPCDPLSQSYKKNMPEAVPTACHRCNDPQKHLWNRFLTALKEYYPQYYWDYEEKYDPDHVYLPLLEKAVAEY</sequence>
<proteinExistence type="predicted"/>
<dbReference type="EMBL" id="CAJOBZ010000006">
    <property type="protein sequence ID" value="CAF4807985.1"/>
    <property type="molecule type" value="Genomic_DNA"/>
</dbReference>
<accession>A0A821PKS4</accession>
<dbReference type="OrthoDB" id="7182126at2759"/>
<dbReference type="InterPro" id="IPR036682">
    <property type="entry name" value="OS_D_A10/PebIII_sf"/>
</dbReference>
<protein>
    <submittedName>
        <fullName evidence="2">Uncharacterized protein</fullName>
    </submittedName>
</protein>
<keyword evidence="3" id="KW-1185">Reference proteome</keyword>
<dbReference type="SUPFAM" id="SSF100910">
    <property type="entry name" value="Chemosensory protein Csp2"/>
    <property type="match status" value="1"/>
</dbReference>
<feature type="signal peptide" evidence="1">
    <location>
        <begin position="1"/>
        <end position="16"/>
    </location>
</feature>
<reference evidence="2" key="1">
    <citation type="submission" date="2021-02" db="EMBL/GenBank/DDBJ databases">
        <authorList>
            <person name="Steward A R."/>
        </authorList>
    </citation>
    <scope>NUCLEOTIDE SEQUENCE</scope>
</reference>
<feature type="chain" id="PRO_5032714741" evidence="1">
    <location>
        <begin position="17"/>
        <end position="123"/>
    </location>
</feature>
<evidence type="ECO:0000313" key="2">
    <source>
        <dbReference type="EMBL" id="CAF4807985.1"/>
    </source>
</evidence>
<dbReference type="Proteomes" id="UP000663880">
    <property type="component" value="Unassembled WGS sequence"/>
</dbReference>
<evidence type="ECO:0000313" key="3">
    <source>
        <dbReference type="Proteomes" id="UP000663880"/>
    </source>
</evidence>
<dbReference type="Gene3D" id="1.10.2080.10">
    <property type="entry name" value="Insect odorant-binding protein A10/Ejaculatory bulb-specific protein 3"/>
    <property type="match status" value="1"/>
</dbReference>
<gene>
    <name evidence="2" type="ORF">PMACD_LOCUS3863</name>
</gene>
<dbReference type="Pfam" id="PF03392">
    <property type="entry name" value="OS-D"/>
    <property type="match status" value="1"/>
</dbReference>
<organism evidence="2 3">
    <name type="scientific">Pieris macdunnoughi</name>
    <dbReference type="NCBI Taxonomy" id="345717"/>
    <lineage>
        <taxon>Eukaryota</taxon>
        <taxon>Metazoa</taxon>
        <taxon>Ecdysozoa</taxon>
        <taxon>Arthropoda</taxon>
        <taxon>Hexapoda</taxon>
        <taxon>Insecta</taxon>
        <taxon>Pterygota</taxon>
        <taxon>Neoptera</taxon>
        <taxon>Endopterygota</taxon>
        <taxon>Lepidoptera</taxon>
        <taxon>Glossata</taxon>
        <taxon>Ditrysia</taxon>
        <taxon>Papilionoidea</taxon>
        <taxon>Pieridae</taxon>
        <taxon>Pierinae</taxon>
        <taxon>Pieris</taxon>
    </lineage>
</organism>
<evidence type="ECO:0000256" key="1">
    <source>
        <dbReference type="SAM" id="SignalP"/>
    </source>
</evidence>
<keyword evidence="1" id="KW-0732">Signal</keyword>
<comment type="caution">
    <text evidence="2">The sequence shown here is derived from an EMBL/GenBank/DDBJ whole genome shotgun (WGS) entry which is preliminary data.</text>
</comment>
<name>A0A821PKS4_9NEOP</name>
<dbReference type="PANTHER" id="PTHR11257:SF13">
    <property type="entry name" value="GEO07322P1"/>
    <property type="match status" value="1"/>
</dbReference>
<dbReference type="PANTHER" id="PTHR11257">
    <property type="entry name" value="CHEMOSENSORY PROTEIN-RELATED"/>
    <property type="match status" value="1"/>
</dbReference>
<dbReference type="InterPro" id="IPR005055">
    <property type="entry name" value="A10/PebIII"/>
</dbReference>